<dbReference type="PANTHER" id="PTHR37300">
    <property type="entry name" value="UPF0291 PROTEIN CBO2609/CLC_2481"/>
    <property type="match status" value="1"/>
</dbReference>
<evidence type="ECO:0000313" key="4">
    <source>
        <dbReference type="EMBL" id="RSU04566.1"/>
    </source>
</evidence>
<reference evidence="4 5" key="1">
    <citation type="submission" date="2017-05" db="EMBL/GenBank/DDBJ databases">
        <title>Vagococcus spp. assemblies.</title>
        <authorList>
            <person name="Gulvik C.A."/>
        </authorList>
    </citation>
    <scope>NUCLEOTIDE SEQUENCE [LARGE SCALE GENOMIC DNA]</scope>
    <source>
        <strain evidence="4 5">CCUG 41755</strain>
    </source>
</reference>
<accession>A0A430ABH9</accession>
<evidence type="ECO:0000256" key="3">
    <source>
        <dbReference type="SAM" id="MobiDB-lite"/>
    </source>
</evidence>
<dbReference type="Gene3D" id="1.10.287.540">
    <property type="entry name" value="Helix hairpin bin"/>
    <property type="match status" value="1"/>
</dbReference>
<comment type="similarity">
    <text evidence="2">Belongs to the UPF0291 family.</text>
</comment>
<dbReference type="SUPFAM" id="SSF158221">
    <property type="entry name" value="YnzC-like"/>
    <property type="match status" value="1"/>
</dbReference>
<evidence type="ECO:0000256" key="1">
    <source>
        <dbReference type="ARBA" id="ARBA00022490"/>
    </source>
</evidence>
<keyword evidence="5" id="KW-1185">Reference proteome</keyword>
<dbReference type="OrthoDB" id="390105at2"/>
<evidence type="ECO:0000313" key="5">
    <source>
        <dbReference type="Proteomes" id="UP000287101"/>
    </source>
</evidence>
<dbReference type="AlphaFoldDB" id="A0A430ABH9"/>
<feature type="region of interest" description="Disordered" evidence="3">
    <location>
        <begin position="54"/>
        <end position="83"/>
    </location>
</feature>
<comment type="caution">
    <text evidence="4">The sequence shown here is derived from an EMBL/GenBank/DDBJ whole genome shotgun (WGS) entry which is preliminary data.</text>
</comment>
<dbReference type="NCBIfam" id="NF002711">
    <property type="entry name" value="PRK02539.1"/>
    <property type="match status" value="1"/>
</dbReference>
<keyword evidence="1 2" id="KW-0963">Cytoplasm</keyword>
<dbReference type="Pfam" id="PF05979">
    <property type="entry name" value="DUF896"/>
    <property type="match status" value="1"/>
</dbReference>
<sequence length="83" mass="9633">MLSKEKMARINELANKSKAEGLTLAEQTEQKELRQEYLERFRGGMRNHIEGMKVVDEKGNDVTPDKLKGIQKEKGLHDRHKEN</sequence>
<dbReference type="Proteomes" id="UP000287101">
    <property type="component" value="Unassembled WGS sequence"/>
</dbReference>
<organism evidence="4 5">
    <name type="scientific">Vagococcus fessus</name>
    <dbReference type="NCBI Taxonomy" id="120370"/>
    <lineage>
        <taxon>Bacteria</taxon>
        <taxon>Bacillati</taxon>
        <taxon>Bacillota</taxon>
        <taxon>Bacilli</taxon>
        <taxon>Lactobacillales</taxon>
        <taxon>Enterococcaceae</taxon>
        <taxon>Vagococcus</taxon>
    </lineage>
</organism>
<gene>
    <name evidence="4" type="ORF">CBF31_00695</name>
</gene>
<proteinExistence type="inferred from homology"/>
<dbReference type="GO" id="GO:0005737">
    <property type="term" value="C:cytoplasm"/>
    <property type="evidence" value="ECO:0007669"/>
    <property type="project" value="UniProtKB-SubCell"/>
</dbReference>
<dbReference type="EMBL" id="NGJY01000001">
    <property type="protein sequence ID" value="RSU04566.1"/>
    <property type="molecule type" value="Genomic_DNA"/>
</dbReference>
<protein>
    <recommendedName>
        <fullName evidence="2">UPF0291 protein CBF31_00695</fullName>
    </recommendedName>
</protein>
<dbReference type="PANTHER" id="PTHR37300:SF1">
    <property type="entry name" value="UPF0291 PROTEIN YNZC"/>
    <property type="match status" value="1"/>
</dbReference>
<name>A0A430ABH9_9ENTE</name>
<dbReference type="HAMAP" id="MF_01103">
    <property type="entry name" value="UPF0291"/>
    <property type="match status" value="1"/>
</dbReference>
<comment type="subcellular location">
    <subcellularLocation>
        <location evidence="2">Cytoplasm</location>
    </subcellularLocation>
</comment>
<dbReference type="RefSeq" id="WP_126829953.1">
    <property type="nucleotide sequence ID" value="NZ_CBCRYB010000006.1"/>
</dbReference>
<dbReference type="InterPro" id="IPR009242">
    <property type="entry name" value="DUF896"/>
</dbReference>
<evidence type="ECO:0000256" key="2">
    <source>
        <dbReference type="HAMAP-Rule" id="MF_01103"/>
    </source>
</evidence>